<accession>A0ABS5SEX5</accession>
<evidence type="ECO:0000256" key="1">
    <source>
        <dbReference type="SAM" id="Phobius"/>
    </source>
</evidence>
<dbReference type="RefSeq" id="WP_214175051.1">
    <property type="nucleotide sequence ID" value="NZ_JAHCVK010000002.1"/>
</dbReference>
<organism evidence="2 3">
    <name type="scientific">Geomobilimonas luticola</name>
    <dbReference type="NCBI Taxonomy" id="1114878"/>
    <lineage>
        <taxon>Bacteria</taxon>
        <taxon>Pseudomonadati</taxon>
        <taxon>Thermodesulfobacteriota</taxon>
        <taxon>Desulfuromonadia</taxon>
        <taxon>Geobacterales</taxon>
        <taxon>Geobacteraceae</taxon>
        <taxon>Geomobilimonas</taxon>
    </lineage>
</organism>
<evidence type="ECO:0000313" key="2">
    <source>
        <dbReference type="EMBL" id="MBT0653069.1"/>
    </source>
</evidence>
<feature type="transmembrane region" description="Helical" evidence="1">
    <location>
        <begin position="6"/>
        <end position="29"/>
    </location>
</feature>
<keyword evidence="1" id="KW-1133">Transmembrane helix</keyword>
<evidence type="ECO:0008006" key="4">
    <source>
        <dbReference type="Google" id="ProtNLM"/>
    </source>
</evidence>
<proteinExistence type="predicted"/>
<protein>
    <recommendedName>
        <fullName evidence="4">PepSY domain-containing protein</fullName>
    </recommendedName>
</protein>
<comment type="caution">
    <text evidence="2">The sequence shown here is derived from an EMBL/GenBank/DDBJ whole genome shotgun (WGS) entry which is preliminary data.</text>
</comment>
<dbReference type="EMBL" id="JAHCVK010000002">
    <property type="protein sequence ID" value="MBT0653069.1"/>
    <property type="molecule type" value="Genomic_DNA"/>
</dbReference>
<keyword evidence="3" id="KW-1185">Reference proteome</keyword>
<gene>
    <name evidence="2" type="ORF">KI810_08385</name>
</gene>
<evidence type="ECO:0000313" key="3">
    <source>
        <dbReference type="Proteomes" id="UP000756860"/>
    </source>
</evidence>
<keyword evidence="1" id="KW-0812">Transmembrane</keyword>
<dbReference type="Proteomes" id="UP000756860">
    <property type="component" value="Unassembled WGS sequence"/>
</dbReference>
<keyword evidence="1" id="KW-0472">Membrane</keyword>
<sequence>MIRKLFRILMIISVTIFLLIVVISGATWYQTKKSLARYCRETTAGTSLVDAHEKARQSGFHFLNYSSAGHKAYVTATGVMGRYICEIEHDGKRVIKTRLNFND</sequence>
<reference evidence="2 3" key="1">
    <citation type="submission" date="2021-05" db="EMBL/GenBank/DDBJ databases">
        <title>The draft genome of Geobacter luticola JCM 17780.</title>
        <authorList>
            <person name="Xu Z."/>
            <person name="Masuda Y."/>
            <person name="Itoh H."/>
            <person name="Senoo K."/>
        </authorList>
    </citation>
    <scope>NUCLEOTIDE SEQUENCE [LARGE SCALE GENOMIC DNA]</scope>
    <source>
        <strain evidence="2 3">JCM 17780</strain>
    </source>
</reference>
<name>A0ABS5SEX5_9BACT</name>